<dbReference type="SMART" id="SM01294">
    <property type="entry name" value="PKS_PP_betabranch"/>
    <property type="match status" value="1"/>
</dbReference>
<evidence type="ECO:0000256" key="2">
    <source>
        <dbReference type="ARBA" id="ARBA00022553"/>
    </source>
</evidence>
<dbReference type="SMART" id="SM00822">
    <property type="entry name" value="PKS_KR"/>
    <property type="match status" value="1"/>
</dbReference>
<protein>
    <submittedName>
        <fullName evidence="6">KR domain-containing protein</fullName>
    </submittedName>
</protein>
<dbReference type="GeneID" id="96263915"/>
<dbReference type="InterPro" id="IPR050091">
    <property type="entry name" value="PKS_NRPS_Biosynth_Enz"/>
</dbReference>
<reference evidence="6 7" key="1">
    <citation type="submission" date="2021-02" db="EMBL/GenBank/DDBJ databases">
        <title>Streptomyces spirodelae sp. nov., isolated from duckweed.</title>
        <authorList>
            <person name="Saimee Y."/>
            <person name="Duangmal K."/>
        </authorList>
    </citation>
    <scope>NUCLEOTIDE SEQUENCE [LARGE SCALE GENOMIC DNA]</scope>
    <source>
        <strain evidence="6 7">DSM 42105</strain>
    </source>
</reference>
<evidence type="ECO:0000256" key="3">
    <source>
        <dbReference type="ARBA" id="ARBA00022679"/>
    </source>
</evidence>
<gene>
    <name evidence="6" type="ORF">JW613_35415</name>
</gene>
<keyword evidence="4" id="KW-0511">Multifunctional enzyme</keyword>
<dbReference type="Pfam" id="PF08659">
    <property type="entry name" value="KR"/>
    <property type="match status" value="1"/>
</dbReference>
<dbReference type="SUPFAM" id="SSF47336">
    <property type="entry name" value="ACP-like"/>
    <property type="match status" value="1"/>
</dbReference>
<feature type="non-terminal residue" evidence="6">
    <location>
        <position position="1"/>
    </location>
</feature>
<dbReference type="SMART" id="SM00823">
    <property type="entry name" value="PKS_PP"/>
    <property type="match status" value="1"/>
</dbReference>
<dbReference type="InterPro" id="IPR057326">
    <property type="entry name" value="KR_dom"/>
</dbReference>
<dbReference type="InterPro" id="IPR009081">
    <property type="entry name" value="PP-bd_ACP"/>
</dbReference>
<dbReference type="Proteomes" id="UP000721954">
    <property type="component" value="Unassembled WGS sequence"/>
</dbReference>
<dbReference type="PROSITE" id="PS50075">
    <property type="entry name" value="CARRIER"/>
    <property type="match status" value="1"/>
</dbReference>
<name>A0ABS3Y7E9_9ACTN</name>
<dbReference type="EMBL" id="JAFFZM010000055">
    <property type="protein sequence ID" value="MBO8203529.1"/>
    <property type="molecule type" value="Genomic_DNA"/>
</dbReference>
<dbReference type="Pfam" id="PF00550">
    <property type="entry name" value="PP-binding"/>
    <property type="match status" value="1"/>
</dbReference>
<dbReference type="Gene3D" id="1.10.1200.10">
    <property type="entry name" value="ACP-like"/>
    <property type="match status" value="1"/>
</dbReference>
<keyword evidence="1" id="KW-0596">Phosphopantetheine</keyword>
<proteinExistence type="predicted"/>
<evidence type="ECO:0000256" key="4">
    <source>
        <dbReference type="ARBA" id="ARBA00023268"/>
    </source>
</evidence>
<feature type="domain" description="Carrier" evidence="5">
    <location>
        <begin position="250"/>
        <end position="325"/>
    </location>
</feature>
<dbReference type="Gene3D" id="3.40.50.720">
    <property type="entry name" value="NAD(P)-binding Rossmann-like Domain"/>
    <property type="match status" value="1"/>
</dbReference>
<keyword evidence="2" id="KW-0597">Phosphoprotein</keyword>
<evidence type="ECO:0000313" key="6">
    <source>
        <dbReference type="EMBL" id="MBO8203529.1"/>
    </source>
</evidence>
<dbReference type="InterPro" id="IPR006162">
    <property type="entry name" value="Ppantetheine_attach_site"/>
</dbReference>
<evidence type="ECO:0000313" key="7">
    <source>
        <dbReference type="Proteomes" id="UP000721954"/>
    </source>
</evidence>
<dbReference type="InterPro" id="IPR013968">
    <property type="entry name" value="PKS_KR"/>
</dbReference>
<dbReference type="PANTHER" id="PTHR43775">
    <property type="entry name" value="FATTY ACID SYNTHASE"/>
    <property type="match status" value="1"/>
</dbReference>
<organism evidence="6 7">
    <name type="scientific">Streptomyces smyrnaeus</name>
    <dbReference type="NCBI Taxonomy" id="1387713"/>
    <lineage>
        <taxon>Bacteria</taxon>
        <taxon>Bacillati</taxon>
        <taxon>Actinomycetota</taxon>
        <taxon>Actinomycetes</taxon>
        <taxon>Kitasatosporales</taxon>
        <taxon>Streptomycetaceae</taxon>
        <taxon>Streptomyces</taxon>
    </lineage>
</organism>
<dbReference type="PANTHER" id="PTHR43775:SF51">
    <property type="entry name" value="INACTIVE PHENOLPHTHIOCEROL SYNTHESIS POLYKETIDE SYNTHASE TYPE I PKS1-RELATED"/>
    <property type="match status" value="1"/>
</dbReference>
<dbReference type="RefSeq" id="WP_209215303.1">
    <property type="nucleotide sequence ID" value="NZ_JAFFZM010000055.1"/>
</dbReference>
<keyword evidence="7" id="KW-1185">Reference proteome</keyword>
<dbReference type="InterPro" id="IPR036736">
    <property type="entry name" value="ACP-like_sf"/>
</dbReference>
<sequence length="414" mass="42341">AHDLTERLTGLGVDVRIVAADMTDAKAVEALVAGIDPAHPLTGVVHAAGVLDDAVLASQSAQRLAGVWAPKATAAYNLHRATAHLPLSFFVLFSSAAATFGSPGQANYAAANTFCDALAVHRRSLGLPGVSVGWGLWAEASGMSGGLGETDLARMERTGFKPLTTAHGLALFDAAIAHGGSGLLAADIDPRAAAATGPGDAPVAALLRTLVGRPTGTSPGAPVRRTAASGQASADLADRLAALPPDEQGRVLLDLVRTHAASVLGHADVSAVQGDVPFKELGFDSLTVVELRNRLASATGLRLPASLAFDYPEAGALAEHLRRRLVPDGDAAQRAAAGAVDPLLHELGRIESGLTALDLDDEARGRLARRLTSLLSAVNGGNAETETGASTGTAFDGVESATDDEIFELIDREL</sequence>
<evidence type="ECO:0000256" key="1">
    <source>
        <dbReference type="ARBA" id="ARBA00022450"/>
    </source>
</evidence>
<dbReference type="InterPro" id="IPR036291">
    <property type="entry name" value="NAD(P)-bd_dom_sf"/>
</dbReference>
<accession>A0ABS3Y7E9</accession>
<evidence type="ECO:0000259" key="5">
    <source>
        <dbReference type="PROSITE" id="PS50075"/>
    </source>
</evidence>
<keyword evidence="3" id="KW-0808">Transferase</keyword>
<dbReference type="InterPro" id="IPR020806">
    <property type="entry name" value="PKS_PP-bd"/>
</dbReference>
<dbReference type="PROSITE" id="PS00012">
    <property type="entry name" value="PHOSPHOPANTETHEINE"/>
    <property type="match status" value="1"/>
</dbReference>
<dbReference type="SUPFAM" id="SSF51735">
    <property type="entry name" value="NAD(P)-binding Rossmann-fold domains"/>
    <property type="match status" value="1"/>
</dbReference>
<comment type="caution">
    <text evidence="6">The sequence shown here is derived from an EMBL/GenBank/DDBJ whole genome shotgun (WGS) entry which is preliminary data.</text>
</comment>